<dbReference type="Pfam" id="PF06525">
    <property type="entry name" value="SoxE"/>
    <property type="match status" value="1"/>
</dbReference>
<dbReference type="Proteomes" id="UP001319861">
    <property type="component" value="Chromosome"/>
</dbReference>
<name>A0ABM7PZY8_SINCY</name>
<organism evidence="3 4">
    <name type="scientific">Sinomonas cyclohexanicum</name>
    <name type="common">Corynebacterium cyclohexanicum</name>
    <dbReference type="NCBI Taxonomy" id="322009"/>
    <lineage>
        <taxon>Bacteria</taxon>
        <taxon>Bacillati</taxon>
        <taxon>Actinomycetota</taxon>
        <taxon>Actinomycetes</taxon>
        <taxon>Micrococcales</taxon>
        <taxon>Micrococcaceae</taxon>
        <taxon>Sinomonas</taxon>
    </lineage>
</organism>
<sequence>MNGRTGTRTIVVAAAAALLLTAASLFGLAALIPGGPFSRQGAPGASACSSPSFAGPTVHVALSDMGAGMMGGPRMRVGMRLWADTTSVPRGKVSFDVRNAGTLTHELVVLPLPDGQTAGTRAVGADGTVDESASAGEASANCAEGAGEGILPGSSSWATLELKPGRYELICNLPGHYSAGMYTVLTVT</sequence>
<evidence type="ECO:0000313" key="4">
    <source>
        <dbReference type="Proteomes" id="UP001319861"/>
    </source>
</evidence>
<keyword evidence="1" id="KW-0479">Metal-binding</keyword>
<keyword evidence="4" id="KW-1185">Reference proteome</keyword>
<reference evidence="3 4" key="1">
    <citation type="journal article" date="2021" name="J. Biosci. Bioeng.">
        <title>Identification and characterization of a chc gene cluster responsible for the aromatization pathway of cyclohexanecarboxylate degradation in Sinomonas cyclohexanicum ATCC 51369.</title>
        <authorList>
            <person name="Yamamoto T."/>
            <person name="Hasegawa Y."/>
            <person name="Lau P.C.K."/>
            <person name="Iwaki H."/>
        </authorList>
    </citation>
    <scope>NUCLEOTIDE SEQUENCE [LARGE SCALE GENOMIC DNA]</scope>
    <source>
        <strain evidence="3 4">ATCC 51369</strain>
    </source>
</reference>
<dbReference type="PROSITE" id="PS00079">
    <property type="entry name" value="MULTICOPPER_OXIDASE1"/>
    <property type="match status" value="1"/>
</dbReference>
<dbReference type="InterPro" id="IPR049544">
    <property type="entry name" value="SoxE-like_C"/>
</dbReference>
<evidence type="ECO:0000313" key="3">
    <source>
        <dbReference type="EMBL" id="BCT77876.1"/>
    </source>
</evidence>
<proteinExistence type="predicted"/>
<protein>
    <recommendedName>
        <fullName evidence="2">Sulfocyanin-like C-terminal domain-containing protein</fullName>
    </recommendedName>
</protein>
<gene>
    <name evidence="3" type="ORF">SCMU_37180</name>
</gene>
<feature type="domain" description="Sulfocyanin-like C-terminal" evidence="2">
    <location>
        <begin position="92"/>
        <end position="187"/>
    </location>
</feature>
<dbReference type="SUPFAM" id="SSF49503">
    <property type="entry name" value="Cupredoxins"/>
    <property type="match status" value="1"/>
</dbReference>
<dbReference type="InterPro" id="IPR033138">
    <property type="entry name" value="Cu_oxidase_CS"/>
</dbReference>
<evidence type="ECO:0000259" key="2">
    <source>
        <dbReference type="Pfam" id="PF06525"/>
    </source>
</evidence>
<dbReference type="Gene3D" id="2.60.40.420">
    <property type="entry name" value="Cupredoxins - blue copper proteins"/>
    <property type="match status" value="1"/>
</dbReference>
<accession>A0ABM7PZY8</accession>
<dbReference type="RefSeq" id="WP_229230534.1">
    <property type="nucleotide sequence ID" value="NZ_AP024525.1"/>
</dbReference>
<dbReference type="InterPro" id="IPR008972">
    <property type="entry name" value="Cupredoxin"/>
</dbReference>
<dbReference type="EMBL" id="AP024525">
    <property type="protein sequence ID" value="BCT77876.1"/>
    <property type="molecule type" value="Genomic_DNA"/>
</dbReference>
<evidence type="ECO:0000256" key="1">
    <source>
        <dbReference type="ARBA" id="ARBA00022723"/>
    </source>
</evidence>